<dbReference type="SUPFAM" id="SSF46785">
    <property type="entry name" value="Winged helix' DNA-binding domain"/>
    <property type="match status" value="1"/>
</dbReference>
<dbReference type="AlphaFoldDB" id="A0A067R3G8"/>
<keyword evidence="3 5" id="KW-0238">DNA-binding</keyword>
<dbReference type="CDD" id="cd08203">
    <property type="entry name" value="SAM_PNT"/>
    <property type="match status" value="1"/>
</dbReference>
<dbReference type="SMART" id="SM00413">
    <property type="entry name" value="ETS"/>
    <property type="match status" value="1"/>
</dbReference>
<proteinExistence type="inferred from homology"/>
<dbReference type="PRINTS" id="PR00454">
    <property type="entry name" value="ETSDOMAIN"/>
</dbReference>
<dbReference type="PANTHER" id="PTHR11849">
    <property type="entry name" value="ETS"/>
    <property type="match status" value="1"/>
</dbReference>
<evidence type="ECO:0000256" key="4">
    <source>
        <dbReference type="ARBA" id="ARBA00023242"/>
    </source>
</evidence>
<feature type="domain" description="ETS" evidence="6">
    <location>
        <begin position="133"/>
        <end position="213"/>
    </location>
</feature>
<dbReference type="InterPro" id="IPR046328">
    <property type="entry name" value="ETS_fam"/>
</dbReference>
<dbReference type="Pfam" id="PF02198">
    <property type="entry name" value="SAM_PNT"/>
    <property type="match status" value="1"/>
</dbReference>
<dbReference type="GO" id="GO:0043565">
    <property type="term" value="F:sequence-specific DNA binding"/>
    <property type="evidence" value="ECO:0007669"/>
    <property type="project" value="InterPro"/>
</dbReference>
<feature type="domain" description="PNT" evidence="7">
    <location>
        <begin position="1"/>
        <end position="76"/>
    </location>
</feature>
<feature type="non-terminal residue" evidence="8">
    <location>
        <position position="287"/>
    </location>
</feature>
<dbReference type="GO" id="GO:0000981">
    <property type="term" value="F:DNA-binding transcription factor activity, RNA polymerase II-specific"/>
    <property type="evidence" value="ECO:0007669"/>
    <property type="project" value="TreeGrafter"/>
</dbReference>
<dbReference type="PANTHER" id="PTHR11849:SF304">
    <property type="entry name" value="DNA-BINDING PROTEIN D-ETS-3"/>
    <property type="match status" value="1"/>
</dbReference>
<dbReference type="PROSITE" id="PS50061">
    <property type="entry name" value="ETS_DOMAIN_3"/>
    <property type="match status" value="1"/>
</dbReference>
<evidence type="ECO:0000256" key="5">
    <source>
        <dbReference type="RuleBase" id="RU004019"/>
    </source>
</evidence>
<gene>
    <name evidence="8" type="ORF">L798_08093</name>
</gene>
<evidence type="ECO:0000256" key="3">
    <source>
        <dbReference type="ARBA" id="ARBA00023125"/>
    </source>
</evidence>
<dbReference type="InterPro" id="IPR013761">
    <property type="entry name" value="SAM/pointed_sf"/>
</dbReference>
<reference evidence="8 9" key="1">
    <citation type="journal article" date="2014" name="Nat. Commun.">
        <title>Molecular traces of alternative social organization in a termite genome.</title>
        <authorList>
            <person name="Terrapon N."/>
            <person name="Li C."/>
            <person name="Robertson H.M."/>
            <person name="Ji L."/>
            <person name="Meng X."/>
            <person name="Booth W."/>
            <person name="Chen Z."/>
            <person name="Childers C.P."/>
            <person name="Glastad K.M."/>
            <person name="Gokhale K."/>
            <person name="Gowin J."/>
            <person name="Gronenberg W."/>
            <person name="Hermansen R.A."/>
            <person name="Hu H."/>
            <person name="Hunt B.G."/>
            <person name="Huylmans A.K."/>
            <person name="Khalil S.M."/>
            <person name="Mitchell R.D."/>
            <person name="Munoz-Torres M.C."/>
            <person name="Mustard J.A."/>
            <person name="Pan H."/>
            <person name="Reese J.T."/>
            <person name="Scharf M.E."/>
            <person name="Sun F."/>
            <person name="Vogel H."/>
            <person name="Xiao J."/>
            <person name="Yang W."/>
            <person name="Yang Z."/>
            <person name="Yang Z."/>
            <person name="Zhou J."/>
            <person name="Zhu J."/>
            <person name="Brent C.S."/>
            <person name="Elsik C.G."/>
            <person name="Goodisman M.A."/>
            <person name="Liberles D.A."/>
            <person name="Roe R.M."/>
            <person name="Vargo E.L."/>
            <person name="Vilcinskas A."/>
            <person name="Wang J."/>
            <person name="Bornberg-Bauer E."/>
            <person name="Korb J."/>
            <person name="Zhang G."/>
            <person name="Liebig J."/>
        </authorList>
    </citation>
    <scope>NUCLEOTIDE SEQUENCE [LARGE SCALE GENOMIC DNA]</scope>
    <source>
        <tissue evidence="8">Whole organism</tissue>
    </source>
</reference>
<sequence length="287" mass="32111">ILLPTDPAEWNAGHVKSWLKWSARQFNLSPEPDPDKFPSSGAELLELSRAEFETRAVSQRSGRLLAIHLAHIRHSVTGRSTSPMQEHVHLDDAEEQEIISFHLMQNSSLLCSDPYQLLNAASSRLVAQGSGQIQLWQFLLELLSDSSNASCITWEGTNGEFKLTDPDEVARRWGERKSKPNMNYDKLSRALRYYYDKNIMTKVHGKRYAYKFDFHGLMAACQAQAQGNSGGDPTMSYAKYHHHQSDLGAALYPAHHHSPGKLSSILPPPPPGVVPPATPFPAPPYCW</sequence>
<dbReference type="SMART" id="SM00251">
    <property type="entry name" value="SAM_PNT"/>
    <property type="match status" value="1"/>
</dbReference>
<dbReference type="EMBL" id="KK852723">
    <property type="protein sequence ID" value="KDR17692.1"/>
    <property type="molecule type" value="Genomic_DNA"/>
</dbReference>
<keyword evidence="9" id="KW-1185">Reference proteome</keyword>
<evidence type="ECO:0000313" key="9">
    <source>
        <dbReference type="Proteomes" id="UP000027135"/>
    </source>
</evidence>
<dbReference type="Proteomes" id="UP000027135">
    <property type="component" value="Unassembled WGS sequence"/>
</dbReference>
<dbReference type="Gene3D" id="1.10.10.10">
    <property type="entry name" value="Winged helix-like DNA-binding domain superfamily/Winged helix DNA-binding domain"/>
    <property type="match status" value="1"/>
</dbReference>
<dbReference type="PROSITE" id="PS00346">
    <property type="entry name" value="ETS_DOMAIN_2"/>
    <property type="match status" value="1"/>
</dbReference>
<accession>A0A067R3G8</accession>
<dbReference type="STRING" id="136037.A0A067R3G8"/>
<dbReference type="SUPFAM" id="SSF47769">
    <property type="entry name" value="SAM/Pointed domain"/>
    <property type="match status" value="1"/>
</dbReference>
<evidence type="ECO:0000313" key="8">
    <source>
        <dbReference type="EMBL" id="KDR17692.1"/>
    </source>
</evidence>
<dbReference type="GO" id="GO:0005634">
    <property type="term" value="C:nucleus"/>
    <property type="evidence" value="ECO:0007669"/>
    <property type="project" value="UniProtKB-SubCell"/>
</dbReference>
<dbReference type="GO" id="GO:0030154">
    <property type="term" value="P:cell differentiation"/>
    <property type="evidence" value="ECO:0007669"/>
    <property type="project" value="TreeGrafter"/>
</dbReference>
<evidence type="ECO:0000256" key="1">
    <source>
        <dbReference type="ARBA" id="ARBA00004123"/>
    </source>
</evidence>
<dbReference type="InterPro" id="IPR000418">
    <property type="entry name" value="Ets_dom"/>
</dbReference>
<evidence type="ECO:0000259" key="6">
    <source>
        <dbReference type="PROSITE" id="PS50061"/>
    </source>
</evidence>
<dbReference type="InterPro" id="IPR036390">
    <property type="entry name" value="WH_DNA-bd_sf"/>
</dbReference>
<name>A0A067R3G8_ZOONE</name>
<dbReference type="Gene3D" id="1.10.150.50">
    <property type="entry name" value="Transcription Factor, Ets-1"/>
    <property type="match status" value="1"/>
</dbReference>
<dbReference type="InterPro" id="IPR036388">
    <property type="entry name" value="WH-like_DNA-bd_sf"/>
</dbReference>
<organism evidence="8 9">
    <name type="scientific">Zootermopsis nevadensis</name>
    <name type="common">Dampwood termite</name>
    <dbReference type="NCBI Taxonomy" id="136037"/>
    <lineage>
        <taxon>Eukaryota</taxon>
        <taxon>Metazoa</taxon>
        <taxon>Ecdysozoa</taxon>
        <taxon>Arthropoda</taxon>
        <taxon>Hexapoda</taxon>
        <taxon>Insecta</taxon>
        <taxon>Pterygota</taxon>
        <taxon>Neoptera</taxon>
        <taxon>Polyneoptera</taxon>
        <taxon>Dictyoptera</taxon>
        <taxon>Blattodea</taxon>
        <taxon>Blattoidea</taxon>
        <taxon>Termitoidae</taxon>
        <taxon>Termopsidae</taxon>
        <taxon>Zootermopsis</taxon>
    </lineage>
</organism>
<protein>
    <submittedName>
        <fullName evidence="8">DNA-binding protein D-ETS-6</fullName>
    </submittedName>
</protein>
<evidence type="ECO:0000259" key="7">
    <source>
        <dbReference type="PROSITE" id="PS51433"/>
    </source>
</evidence>
<dbReference type="PROSITE" id="PS00345">
    <property type="entry name" value="ETS_DOMAIN_1"/>
    <property type="match status" value="1"/>
</dbReference>
<evidence type="ECO:0000256" key="2">
    <source>
        <dbReference type="ARBA" id="ARBA00005562"/>
    </source>
</evidence>
<keyword evidence="4 5" id="KW-0539">Nucleus</keyword>
<dbReference type="FunFam" id="1.10.10.10:FF:000039">
    <property type="entry name" value="Friend leukemia integration 1 transcription factor"/>
    <property type="match status" value="1"/>
</dbReference>
<dbReference type="Pfam" id="PF00178">
    <property type="entry name" value="Ets"/>
    <property type="match status" value="1"/>
</dbReference>
<dbReference type="PROSITE" id="PS51433">
    <property type="entry name" value="PNT"/>
    <property type="match status" value="1"/>
</dbReference>
<comment type="similarity">
    <text evidence="2 5">Belongs to the ETS family.</text>
</comment>
<dbReference type="OMA" id="QATGVHT"/>
<comment type="subcellular location">
    <subcellularLocation>
        <location evidence="1 5">Nucleus</location>
    </subcellularLocation>
</comment>
<dbReference type="InParanoid" id="A0A067R3G8"/>
<dbReference type="InterPro" id="IPR003118">
    <property type="entry name" value="Pointed_dom"/>
</dbReference>
<feature type="non-terminal residue" evidence="8">
    <location>
        <position position="1"/>
    </location>
</feature>
<dbReference type="eggNOG" id="KOG3806">
    <property type="taxonomic scope" value="Eukaryota"/>
</dbReference>